<dbReference type="SUPFAM" id="SSF48726">
    <property type="entry name" value="Immunoglobulin"/>
    <property type="match status" value="6"/>
</dbReference>
<dbReference type="GO" id="GO:0030424">
    <property type="term" value="C:axon"/>
    <property type="evidence" value="ECO:0007669"/>
    <property type="project" value="TreeGrafter"/>
</dbReference>
<dbReference type="InterPro" id="IPR013098">
    <property type="entry name" value="Ig_I-set"/>
</dbReference>
<dbReference type="GO" id="GO:0055013">
    <property type="term" value="P:cardiac muscle cell development"/>
    <property type="evidence" value="ECO:0007669"/>
    <property type="project" value="UniProtKB-ARBA"/>
</dbReference>
<dbReference type="SMART" id="SM00409">
    <property type="entry name" value="IG"/>
    <property type="match status" value="6"/>
</dbReference>
<dbReference type="InterPro" id="IPR003598">
    <property type="entry name" value="Ig_sub2"/>
</dbReference>
<sequence>GAEPPSFSQKFENVITVLGTMAEFQCAVKGSPTLSVQWQKDESWILEDPKIERTFEKNVAMLRIAACEASHSGKYTCQVANEAGYCFCTDADVFVCLVEPPQIPEKPEVIKVTVGDPVSLDCKVTGSPQLKVKWMKNGKELQSIRQHKLSFENNVSRLLIQSAQSYIFVQCFANPVGIVILVTEQVIPPSFLKPLSEFQEILGSFVQISCKVSGSLPISVEWQKDGSKISSGVKHKIIQQDHSVSIEIEQLEKSDAGSYSCKLTNKAGSCVSNDLTVKEPPEIVLKLPGTKFVKKGEPLHLECKISGTAPLKMTWYKNDSQVTDGSNIRRSFVDSVAVLELLTTSFHDDGVYTCEAQNDAGSVSCSTSVTVKDPPSFIKVLQPFEGLKAKDVSLYCEISGTAPFQITWLKDSKPLMESRKCKMLSEGSSATLHIIGLEPSDAGEYDCKVSNSVGSETCQTSVKLREPPSFVKRLSNMTAIFGEEVTLVATVKGSEPITVSWVQDKDHILRDGDNRKITFENNQVTLRVFKADATTAGKYTCQLTNDAGNVECFANLTILGL</sequence>
<feature type="domain" description="Ig-like" evidence="2">
    <location>
        <begin position="281"/>
        <end position="370"/>
    </location>
</feature>
<dbReference type="OMA" id="DPNMQTS"/>
<dbReference type="GO" id="GO:0003007">
    <property type="term" value="P:heart morphogenesis"/>
    <property type="evidence" value="ECO:0007669"/>
    <property type="project" value="UniProtKB-ARBA"/>
</dbReference>
<dbReference type="FunFam" id="2.60.40.10:FF:000022">
    <property type="entry name" value="Cardiac titin"/>
    <property type="match status" value="5"/>
</dbReference>
<dbReference type="PANTHER" id="PTHR45080:SF32">
    <property type="entry name" value="MAM DOMAIN CONTAINING GLYCOSYLPHOSPHATIDYLINOSITOL ANCHOR 1"/>
    <property type="match status" value="1"/>
</dbReference>
<protein>
    <recommendedName>
        <fullName evidence="2">Ig-like domain-containing protein</fullName>
    </recommendedName>
</protein>
<feature type="domain" description="Ig-like" evidence="2">
    <location>
        <begin position="101"/>
        <end position="174"/>
    </location>
</feature>
<dbReference type="Pfam" id="PF07679">
    <property type="entry name" value="I-set"/>
    <property type="match status" value="6"/>
</dbReference>
<dbReference type="InterPro" id="IPR003599">
    <property type="entry name" value="Ig_sub"/>
</dbReference>
<feature type="domain" description="Ig-like" evidence="2">
    <location>
        <begin position="5"/>
        <end position="81"/>
    </location>
</feature>
<dbReference type="GO" id="GO:0050808">
    <property type="term" value="P:synapse organization"/>
    <property type="evidence" value="ECO:0007669"/>
    <property type="project" value="TreeGrafter"/>
</dbReference>
<dbReference type="GO" id="GO:0008046">
    <property type="term" value="F:axon guidance receptor activity"/>
    <property type="evidence" value="ECO:0007669"/>
    <property type="project" value="TreeGrafter"/>
</dbReference>
<dbReference type="GO" id="GO:0005886">
    <property type="term" value="C:plasma membrane"/>
    <property type="evidence" value="ECO:0007669"/>
    <property type="project" value="TreeGrafter"/>
</dbReference>
<dbReference type="InterPro" id="IPR050958">
    <property type="entry name" value="Cell_Adh-Cytoskel_Orgn"/>
</dbReference>
<reference evidence="3" key="1">
    <citation type="submission" date="2025-08" db="UniProtKB">
        <authorList>
            <consortium name="Ensembl"/>
        </authorList>
    </citation>
    <scope>IDENTIFICATION</scope>
</reference>
<dbReference type="Proteomes" id="UP000694546">
    <property type="component" value="Chromosome 16"/>
</dbReference>
<proteinExistence type="predicted"/>
<organism evidence="3 4">
    <name type="scientific">Gadus morhua</name>
    <name type="common">Atlantic cod</name>
    <dbReference type="NCBI Taxonomy" id="8049"/>
    <lineage>
        <taxon>Eukaryota</taxon>
        <taxon>Metazoa</taxon>
        <taxon>Chordata</taxon>
        <taxon>Craniata</taxon>
        <taxon>Vertebrata</taxon>
        <taxon>Euteleostomi</taxon>
        <taxon>Actinopterygii</taxon>
        <taxon>Neopterygii</taxon>
        <taxon>Teleostei</taxon>
        <taxon>Neoteleostei</taxon>
        <taxon>Acanthomorphata</taxon>
        <taxon>Zeiogadaria</taxon>
        <taxon>Gadariae</taxon>
        <taxon>Gadiformes</taxon>
        <taxon>Gadoidei</taxon>
        <taxon>Gadidae</taxon>
        <taxon>Gadus</taxon>
    </lineage>
</organism>
<dbReference type="GO" id="GO:0007156">
    <property type="term" value="P:homophilic cell adhesion via plasma membrane adhesion molecules"/>
    <property type="evidence" value="ECO:0007669"/>
    <property type="project" value="TreeGrafter"/>
</dbReference>
<dbReference type="InterPro" id="IPR036179">
    <property type="entry name" value="Ig-like_dom_sf"/>
</dbReference>
<dbReference type="GO" id="GO:0043025">
    <property type="term" value="C:neuronal cell body"/>
    <property type="evidence" value="ECO:0007669"/>
    <property type="project" value="TreeGrafter"/>
</dbReference>
<feature type="domain" description="Ig-like" evidence="2">
    <location>
        <begin position="189"/>
        <end position="278"/>
    </location>
</feature>
<dbReference type="AlphaFoldDB" id="A0A8C5CI63"/>
<feature type="domain" description="Ig-like" evidence="2">
    <location>
        <begin position="468"/>
        <end position="557"/>
    </location>
</feature>
<keyword evidence="1" id="KW-0393">Immunoglobulin domain</keyword>
<dbReference type="Ensembl" id="ENSGMOT00000071591.1">
    <property type="protein sequence ID" value="ENSGMOP00000061061.1"/>
    <property type="gene ID" value="ENSGMOG00000022207.1"/>
</dbReference>
<keyword evidence="4" id="KW-1185">Reference proteome</keyword>
<dbReference type="SMART" id="SM00408">
    <property type="entry name" value="IGc2"/>
    <property type="match status" value="6"/>
</dbReference>
<evidence type="ECO:0000313" key="3">
    <source>
        <dbReference type="Ensembl" id="ENSGMOP00000061061.1"/>
    </source>
</evidence>
<accession>A0A8C5CI63</accession>
<dbReference type="InterPro" id="IPR007110">
    <property type="entry name" value="Ig-like_dom"/>
</dbReference>
<dbReference type="InterPro" id="IPR013783">
    <property type="entry name" value="Ig-like_fold"/>
</dbReference>
<feature type="domain" description="Ig-like" evidence="2">
    <location>
        <begin position="375"/>
        <end position="463"/>
    </location>
</feature>
<dbReference type="Gene3D" id="2.60.40.10">
    <property type="entry name" value="Immunoglobulins"/>
    <property type="match status" value="6"/>
</dbReference>
<evidence type="ECO:0000256" key="1">
    <source>
        <dbReference type="ARBA" id="ARBA00023319"/>
    </source>
</evidence>
<dbReference type="PANTHER" id="PTHR45080">
    <property type="entry name" value="CONTACTIN 5"/>
    <property type="match status" value="1"/>
</dbReference>
<name>A0A8C5CI63_GADMO</name>
<dbReference type="GeneTree" id="ENSGT01110000267173"/>
<evidence type="ECO:0000313" key="4">
    <source>
        <dbReference type="Proteomes" id="UP000694546"/>
    </source>
</evidence>
<evidence type="ECO:0000259" key="2">
    <source>
        <dbReference type="PROSITE" id="PS50835"/>
    </source>
</evidence>
<dbReference type="FunFam" id="2.60.40.10:FF:000107">
    <property type="entry name" value="Myosin, light chain kinase a"/>
    <property type="match status" value="1"/>
</dbReference>
<reference evidence="3" key="2">
    <citation type="submission" date="2025-09" db="UniProtKB">
        <authorList>
            <consortium name="Ensembl"/>
        </authorList>
    </citation>
    <scope>IDENTIFICATION</scope>
</reference>
<dbReference type="PROSITE" id="PS50835">
    <property type="entry name" value="IG_LIKE"/>
    <property type="match status" value="6"/>
</dbReference>
<dbReference type="CDD" id="cd00096">
    <property type="entry name" value="Ig"/>
    <property type="match status" value="3"/>
</dbReference>